<dbReference type="Proteomes" id="UP000198704">
    <property type="component" value="Unassembled WGS sequence"/>
</dbReference>
<reference evidence="2" key="1">
    <citation type="submission" date="2016-10" db="EMBL/GenBank/DDBJ databases">
        <authorList>
            <person name="Varghese N."/>
            <person name="Submissions S."/>
        </authorList>
    </citation>
    <scope>NUCLEOTIDE SEQUENCE [LARGE SCALE GENOMIC DNA]</scope>
    <source>
        <strain evidence="2">BL47</strain>
    </source>
</reference>
<dbReference type="AlphaFoldDB" id="A0A1G9Y4H1"/>
<keyword evidence="2" id="KW-1185">Reference proteome</keyword>
<evidence type="ECO:0000313" key="1">
    <source>
        <dbReference type="EMBL" id="SDN03365.1"/>
    </source>
</evidence>
<sequence length="38" mass="3930">MPILLAGRHIVLTINASGKLGQVARSSACPPSRGRGFP</sequence>
<gene>
    <name evidence="1" type="ORF">SAMN05216360_105145</name>
</gene>
<dbReference type="EMBL" id="FNHS01000005">
    <property type="protein sequence ID" value="SDN03365.1"/>
    <property type="molecule type" value="Genomic_DNA"/>
</dbReference>
<protein>
    <submittedName>
        <fullName evidence="1">Uncharacterized protein</fullName>
    </submittedName>
</protein>
<evidence type="ECO:0000313" key="2">
    <source>
        <dbReference type="Proteomes" id="UP000198704"/>
    </source>
</evidence>
<organism evidence="1 2">
    <name type="scientific">Methylobacterium phyllostachyos</name>
    <dbReference type="NCBI Taxonomy" id="582672"/>
    <lineage>
        <taxon>Bacteria</taxon>
        <taxon>Pseudomonadati</taxon>
        <taxon>Pseudomonadota</taxon>
        <taxon>Alphaproteobacteria</taxon>
        <taxon>Hyphomicrobiales</taxon>
        <taxon>Methylobacteriaceae</taxon>
        <taxon>Methylobacterium</taxon>
    </lineage>
</organism>
<proteinExistence type="predicted"/>
<accession>A0A1G9Y4H1</accession>
<name>A0A1G9Y4H1_9HYPH</name>